<dbReference type="EMBL" id="LWCA01000327">
    <property type="protein sequence ID" value="OAF69151.1"/>
    <property type="molecule type" value="Genomic_DNA"/>
</dbReference>
<evidence type="ECO:0000313" key="1">
    <source>
        <dbReference type="EMBL" id="OAF69151.1"/>
    </source>
</evidence>
<sequence length="50" mass="5789">MNHIDKTPHVLSKTGKLVVKISSWIIDFDDYVTFHNPEKNGQLSKMQSLF</sequence>
<dbReference type="Proteomes" id="UP000078046">
    <property type="component" value="Unassembled WGS sequence"/>
</dbReference>
<name>A0A177B6D5_9BILA</name>
<comment type="caution">
    <text evidence="1">The sequence shown here is derived from an EMBL/GenBank/DDBJ whole genome shotgun (WGS) entry which is preliminary data.</text>
</comment>
<protein>
    <submittedName>
        <fullName evidence="1">Uncharacterized protein</fullName>
    </submittedName>
</protein>
<organism evidence="1 2">
    <name type="scientific">Intoshia linei</name>
    <dbReference type="NCBI Taxonomy" id="1819745"/>
    <lineage>
        <taxon>Eukaryota</taxon>
        <taxon>Metazoa</taxon>
        <taxon>Spiralia</taxon>
        <taxon>Lophotrochozoa</taxon>
        <taxon>Mesozoa</taxon>
        <taxon>Orthonectida</taxon>
        <taxon>Rhopaluridae</taxon>
        <taxon>Intoshia</taxon>
    </lineage>
</organism>
<keyword evidence="2" id="KW-1185">Reference proteome</keyword>
<gene>
    <name evidence="1" type="ORF">A3Q56_03094</name>
</gene>
<reference evidence="1 2" key="1">
    <citation type="submission" date="2016-04" db="EMBL/GenBank/DDBJ databases">
        <title>The genome of Intoshia linei affirms orthonectids as highly simplified spiralians.</title>
        <authorList>
            <person name="Mikhailov K.V."/>
            <person name="Slusarev G.S."/>
            <person name="Nikitin M.A."/>
            <person name="Logacheva M.D."/>
            <person name="Penin A."/>
            <person name="Aleoshin V."/>
            <person name="Panchin Y.V."/>
        </authorList>
    </citation>
    <scope>NUCLEOTIDE SEQUENCE [LARGE SCALE GENOMIC DNA]</scope>
    <source>
        <strain evidence="1">Intl2013</strain>
        <tissue evidence="1">Whole animal</tissue>
    </source>
</reference>
<proteinExistence type="predicted"/>
<evidence type="ECO:0000313" key="2">
    <source>
        <dbReference type="Proteomes" id="UP000078046"/>
    </source>
</evidence>
<dbReference type="AlphaFoldDB" id="A0A177B6D5"/>
<accession>A0A177B6D5</accession>